<dbReference type="EMBL" id="QXFW01006279">
    <property type="protein sequence ID" value="KAE8959644.1"/>
    <property type="molecule type" value="Genomic_DNA"/>
</dbReference>
<feature type="chain" id="PRO_5025510528" description="Secreted protein" evidence="1">
    <location>
        <begin position="24"/>
        <end position="115"/>
    </location>
</feature>
<evidence type="ECO:0000256" key="1">
    <source>
        <dbReference type="SAM" id="SignalP"/>
    </source>
</evidence>
<protein>
    <recommendedName>
        <fullName evidence="4">Secreted protein</fullName>
    </recommendedName>
</protein>
<sequence length="115" mass="13003">MFVSPALLFAYTVSFTTVPLLRSCCPRHRVLHRCRVLRPRRVLHCCRALRLRCPMHLPSPPSPSPCSVSPCPLRLLVCLAVVLENDGLVAVRHTSLVDKWFRFLPSATVLCELQT</sequence>
<reference evidence="2 3" key="1">
    <citation type="submission" date="2018-09" db="EMBL/GenBank/DDBJ databases">
        <title>Genomic investigation of the strawberry pathogen Phytophthora fragariae indicates pathogenicity is determined by transcriptional variation in three key races.</title>
        <authorList>
            <person name="Adams T.M."/>
            <person name="Armitage A.D."/>
            <person name="Sobczyk M.K."/>
            <person name="Bates H.J."/>
            <person name="Dunwell J.M."/>
            <person name="Nellist C.F."/>
            <person name="Harrison R.J."/>
        </authorList>
    </citation>
    <scope>NUCLEOTIDE SEQUENCE [LARGE SCALE GENOMIC DNA]</scope>
    <source>
        <strain evidence="2 3">SCRP245</strain>
    </source>
</reference>
<keyword evidence="1" id="KW-0732">Signal</keyword>
<dbReference type="Proteomes" id="UP000460718">
    <property type="component" value="Unassembled WGS sequence"/>
</dbReference>
<proteinExistence type="predicted"/>
<gene>
    <name evidence="2" type="ORF">PF011_g30358</name>
</gene>
<name>A0A6A3GKZ1_9STRA</name>
<comment type="caution">
    <text evidence="2">The sequence shown here is derived from an EMBL/GenBank/DDBJ whole genome shotgun (WGS) entry which is preliminary data.</text>
</comment>
<accession>A0A6A3GKZ1</accession>
<evidence type="ECO:0000313" key="2">
    <source>
        <dbReference type="EMBL" id="KAE8959644.1"/>
    </source>
</evidence>
<dbReference type="AlphaFoldDB" id="A0A6A3GKZ1"/>
<evidence type="ECO:0008006" key="4">
    <source>
        <dbReference type="Google" id="ProtNLM"/>
    </source>
</evidence>
<evidence type="ECO:0000313" key="3">
    <source>
        <dbReference type="Proteomes" id="UP000460718"/>
    </source>
</evidence>
<feature type="signal peptide" evidence="1">
    <location>
        <begin position="1"/>
        <end position="23"/>
    </location>
</feature>
<organism evidence="2 3">
    <name type="scientific">Phytophthora fragariae</name>
    <dbReference type="NCBI Taxonomy" id="53985"/>
    <lineage>
        <taxon>Eukaryota</taxon>
        <taxon>Sar</taxon>
        <taxon>Stramenopiles</taxon>
        <taxon>Oomycota</taxon>
        <taxon>Peronosporomycetes</taxon>
        <taxon>Peronosporales</taxon>
        <taxon>Peronosporaceae</taxon>
        <taxon>Phytophthora</taxon>
    </lineage>
</organism>